<feature type="transmembrane region" description="Helical" evidence="5">
    <location>
        <begin position="87"/>
        <end position="108"/>
    </location>
</feature>
<keyword evidence="7" id="KW-1185">Reference proteome</keyword>
<organism evidence="6 7">
    <name type="scientific">Colletotrichum nymphaeae SA-01</name>
    <dbReference type="NCBI Taxonomy" id="1460502"/>
    <lineage>
        <taxon>Eukaryota</taxon>
        <taxon>Fungi</taxon>
        <taxon>Dikarya</taxon>
        <taxon>Ascomycota</taxon>
        <taxon>Pezizomycotina</taxon>
        <taxon>Sordariomycetes</taxon>
        <taxon>Hypocreomycetidae</taxon>
        <taxon>Glomerellales</taxon>
        <taxon>Glomerellaceae</taxon>
        <taxon>Colletotrichum</taxon>
        <taxon>Colletotrichum acutatum species complex</taxon>
    </lineage>
</organism>
<evidence type="ECO:0000313" key="7">
    <source>
        <dbReference type="Proteomes" id="UP000070054"/>
    </source>
</evidence>
<sequence>MAITLQPRADSGFKLYYYDPSFAAAVLFAVVFGGFSIRHLILLIKTRTWCFIPFFVGCLFETLGYAARSYSAKQTPDWTLMPYVGQSMLILLGPAFYAASIYMVLGRLITNLDANSYSLIRVKWLAKFFLMGDILSIFGQGGGGGLLATAKSESSQNMGNNVILLGLGIQVVFFGFFMIVTTVFHIRITLKPTTRSMHTQIPGQKFIWVLYFSSLLIMVRSIFRMIEYAQGHDGSLIQKEIYVYVLDALLMTMVSMVFSVFHPSRVLDDHGNLKDDGEFPSNGADSYPLYGHGNGSRTLNEIAS</sequence>
<dbReference type="PANTHER" id="PTHR31465:SF35">
    <property type="entry name" value="RTA1 DOMAIN PROTEIN-RELATED"/>
    <property type="match status" value="1"/>
</dbReference>
<proteinExistence type="predicted"/>
<reference evidence="6 7" key="1">
    <citation type="submission" date="2014-02" db="EMBL/GenBank/DDBJ databases">
        <title>The genome sequence of Colletotrichum nymphaeae SA-01.</title>
        <authorList>
            <person name="Baroncelli R."/>
            <person name="Thon M.R."/>
        </authorList>
    </citation>
    <scope>NUCLEOTIDE SEQUENCE [LARGE SCALE GENOMIC DNA]</scope>
    <source>
        <strain evidence="6 7">SA-01</strain>
    </source>
</reference>
<dbReference type="AlphaFoldDB" id="A0A135S1Q5"/>
<dbReference type="EMBL" id="JEMN01001682">
    <property type="protein sequence ID" value="KXH29854.1"/>
    <property type="molecule type" value="Genomic_DNA"/>
</dbReference>
<evidence type="ECO:0000313" key="6">
    <source>
        <dbReference type="EMBL" id="KXH29854.1"/>
    </source>
</evidence>
<dbReference type="GO" id="GO:0016020">
    <property type="term" value="C:membrane"/>
    <property type="evidence" value="ECO:0007669"/>
    <property type="project" value="UniProtKB-SubCell"/>
</dbReference>
<evidence type="ECO:0008006" key="8">
    <source>
        <dbReference type="Google" id="ProtNLM"/>
    </source>
</evidence>
<dbReference type="OrthoDB" id="3358017at2759"/>
<dbReference type="PANTHER" id="PTHR31465">
    <property type="entry name" value="PROTEIN RTA1-RELATED"/>
    <property type="match status" value="1"/>
</dbReference>
<feature type="transmembrane region" description="Helical" evidence="5">
    <location>
        <begin position="206"/>
        <end position="226"/>
    </location>
</feature>
<dbReference type="Proteomes" id="UP000070054">
    <property type="component" value="Unassembled WGS sequence"/>
</dbReference>
<comment type="caution">
    <text evidence="6">The sequence shown here is derived from an EMBL/GenBank/DDBJ whole genome shotgun (WGS) entry which is preliminary data.</text>
</comment>
<evidence type="ECO:0000256" key="1">
    <source>
        <dbReference type="ARBA" id="ARBA00004141"/>
    </source>
</evidence>
<protein>
    <recommendedName>
        <fullName evidence="8">RTA1 like protein</fullName>
    </recommendedName>
</protein>
<evidence type="ECO:0000256" key="2">
    <source>
        <dbReference type="ARBA" id="ARBA00022692"/>
    </source>
</evidence>
<evidence type="ECO:0000256" key="5">
    <source>
        <dbReference type="SAM" id="Phobius"/>
    </source>
</evidence>
<feature type="transmembrane region" description="Helical" evidence="5">
    <location>
        <begin position="15"/>
        <end position="37"/>
    </location>
</feature>
<feature type="transmembrane region" description="Helical" evidence="5">
    <location>
        <begin position="128"/>
        <end position="150"/>
    </location>
</feature>
<feature type="transmembrane region" description="Helical" evidence="5">
    <location>
        <begin position="49"/>
        <end position="67"/>
    </location>
</feature>
<keyword evidence="4 5" id="KW-0472">Membrane</keyword>
<dbReference type="InterPro" id="IPR007568">
    <property type="entry name" value="RTA1"/>
</dbReference>
<gene>
    <name evidence="6" type="ORF">CNYM01_02905</name>
</gene>
<evidence type="ECO:0000256" key="4">
    <source>
        <dbReference type="ARBA" id="ARBA00023136"/>
    </source>
</evidence>
<feature type="transmembrane region" description="Helical" evidence="5">
    <location>
        <begin position="241"/>
        <end position="261"/>
    </location>
</feature>
<comment type="subcellular location">
    <subcellularLocation>
        <location evidence="1">Membrane</location>
        <topology evidence="1">Multi-pass membrane protein</topology>
    </subcellularLocation>
</comment>
<feature type="transmembrane region" description="Helical" evidence="5">
    <location>
        <begin position="162"/>
        <end position="186"/>
    </location>
</feature>
<name>A0A135S1Q5_9PEZI</name>
<keyword evidence="2 5" id="KW-0812">Transmembrane</keyword>
<accession>A0A135S1Q5</accession>
<keyword evidence="3 5" id="KW-1133">Transmembrane helix</keyword>
<dbReference type="Pfam" id="PF04479">
    <property type="entry name" value="RTA1"/>
    <property type="match status" value="1"/>
</dbReference>
<evidence type="ECO:0000256" key="3">
    <source>
        <dbReference type="ARBA" id="ARBA00022989"/>
    </source>
</evidence>